<keyword evidence="3" id="KW-1185">Reference proteome</keyword>
<sequence length="351" mass="39212">MKEENKILFADISSIIDPASCAYIENERKIILKKRAQTNQSEEHGEGSQYQYQGSQYRASQAQGEDQISPNDPENFTPYYNYLSGANNNLVRRYREKSSGSERVSSHSKRHKPSPDARSSMSCDSPWDLGAASPSPIRPLVPPAVEEPINLRIYGKELREGILLGSCMDGGMMMILTRGTQIVRPLIPMKLTLAKCYLLSVRNSLGLKQRLLNGKTVSFSVPELLEAHNCKLGSVEKMKKKKERVVLLVHDPKLPPFLDNGRAVFTKQVEPFEEKDLVLSEKSGKNKACINHDSGSNLGVEKLGKKGEVDFRGEGRKRGPGDSCGWRNWFRKERSAGYTINGIVGCTQPRV</sequence>
<protein>
    <submittedName>
        <fullName evidence="2">Uncharacterized protein</fullName>
    </submittedName>
</protein>
<evidence type="ECO:0000313" key="2">
    <source>
        <dbReference type="EMBL" id="KAH0903451.1"/>
    </source>
</evidence>
<evidence type="ECO:0000313" key="3">
    <source>
        <dbReference type="Proteomes" id="UP000824890"/>
    </source>
</evidence>
<organism evidence="2 3">
    <name type="scientific">Brassica napus</name>
    <name type="common">Rape</name>
    <dbReference type="NCBI Taxonomy" id="3708"/>
    <lineage>
        <taxon>Eukaryota</taxon>
        <taxon>Viridiplantae</taxon>
        <taxon>Streptophyta</taxon>
        <taxon>Embryophyta</taxon>
        <taxon>Tracheophyta</taxon>
        <taxon>Spermatophyta</taxon>
        <taxon>Magnoliopsida</taxon>
        <taxon>eudicotyledons</taxon>
        <taxon>Gunneridae</taxon>
        <taxon>Pentapetalae</taxon>
        <taxon>rosids</taxon>
        <taxon>malvids</taxon>
        <taxon>Brassicales</taxon>
        <taxon>Brassicaceae</taxon>
        <taxon>Brassiceae</taxon>
        <taxon>Brassica</taxon>
    </lineage>
</organism>
<comment type="caution">
    <text evidence="2">The sequence shown here is derived from an EMBL/GenBank/DDBJ whole genome shotgun (WGS) entry which is preliminary data.</text>
</comment>
<dbReference type="Proteomes" id="UP000824890">
    <property type="component" value="Unassembled WGS sequence"/>
</dbReference>
<gene>
    <name evidence="2" type="ORF">HID58_042954</name>
</gene>
<dbReference type="EMBL" id="JAGKQM010000011">
    <property type="protein sequence ID" value="KAH0903451.1"/>
    <property type="molecule type" value="Genomic_DNA"/>
</dbReference>
<feature type="compositionally biased region" description="Low complexity" evidence="1">
    <location>
        <begin position="47"/>
        <end position="64"/>
    </location>
</feature>
<evidence type="ECO:0000256" key="1">
    <source>
        <dbReference type="SAM" id="MobiDB-lite"/>
    </source>
</evidence>
<accession>A0ABQ8BF62</accession>
<proteinExistence type="predicted"/>
<reference evidence="2 3" key="1">
    <citation type="submission" date="2021-05" db="EMBL/GenBank/DDBJ databases">
        <title>Genome Assembly of Synthetic Allotetraploid Brassica napus Reveals Homoeologous Exchanges between Subgenomes.</title>
        <authorList>
            <person name="Davis J.T."/>
        </authorList>
    </citation>
    <scope>NUCLEOTIDE SEQUENCE [LARGE SCALE GENOMIC DNA]</scope>
    <source>
        <strain evidence="3">cv. Da-Ae</strain>
        <tissue evidence="2">Seedling</tissue>
    </source>
</reference>
<feature type="region of interest" description="Disordered" evidence="1">
    <location>
        <begin position="36"/>
        <end position="79"/>
    </location>
</feature>
<name>A0ABQ8BF62_BRANA</name>
<feature type="region of interest" description="Disordered" evidence="1">
    <location>
        <begin position="94"/>
        <end position="125"/>
    </location>
</feature>